<keyword evidence="4" id="KW-0067">ATP-binding</keyword>
<sequence length="330" mass="36740">MEYLPNEGEKTTKGTRIDDLVSANSSLFILLNPVAGSCKAELVKKILKQQCALFNTDYKIYETTGREHIPTIVRQAITQGYRRIVVAGGDGTISAVASELIQSEIILGIIPVGTANLLARELKIPLELEAACQLVVKGGRIKKIDAMKVGDRSFLSNISVGSYARIGERTSIHAKRYFRQLAYAWSALAELIGTHAWRFKLSIDNREQRMRAAFIMIANVGEMGAASLRWGTDVKPDDGQVDICIVRARTLPHYLSFIWHILRGQHKQSPHILYLRAQKNIKASTRWGLPVRGDGEIIGRSSIEIQIIPKAISIMVPILYLEKQTSGTKY</sequence>
<evidence type="ECO:0000256" key="1">
    <source>
        <dbReference type="ARBA" id="ARBA00022679"/>
    </source>
</evidence>
<keyword evidence="1" id="KW-0808">Transferase</keyword>
<proteinExistence type="predicted"/>
<dbReference type="STRING" id="472759.Nhal_1571"/>
<dbReference type="OrthoDB" id="142078at2"/>
<dbReference type="InterPro" id="IPR050187">
    <property type="entry name" value="Lipid_Phosphate_FormReg"/>
</dbReference>
<evidence type="ECO:0000313" key="6">
    <source>
        <dbReference type="EMBL" id="ADE14708.1"/>
    </source>
</evidence>
<evidence type="ECO:0000256" key="3">
    <source>
        <dbReference type="ARBA" id="ARBA00022777"/>
    </source>
</evidence>
<name>D5C1S5_NITHN</name>
<dbReference type="GO" id="GO:0005524">
    <property type="term" value="F:ATP binding"/>
    <property type="evidence" value="ECO:0007669"/>
    <property type="project" value="UniProtKB-KW"/>
</dbReference>
<evidence type="ECO:0000259" key="5">
    <source>
        <dbReference type="PROSITE" id="PS50146"/>
    </source>
</evidence>
<dbReference type="eggNOG" id="COG1597">
    <property type="taxonomic scope" value="Bacteria"/>
</dbReference>
<dbReference type="GO" id="GO:0008654">
    <property type="term" value="P:phospholipid biosynthetic process"/>
    <property type="evidence" value="ECO:0007669"/>
    <property type="project" value="InterPro"/>
</dbReference>
<dbReference type="Pfam" id="PF19279">
    <property type="entry name" value="YegS_C"/>
    <property type="match status" value="1"/>
</dbReference>
<dbReference type="InterPro" id="IPR001206">
    <property type="entry name" value="Diacylglycerol_kinase_cat_dom"/>
</dbReference>
<dbReference type="KEGG" id="nhl:Nhal_1571"/>
<protein>
    <submittedName>
        <fullName evidence="6">Diacylglycerol kinase catalytic region</fullName>
    </submittedName>
</protein>
<dbReference type="Proteomes" id="UP000001844">
    <property type="component" value="Chromosome"/>
</dbReference>
<dbReference type="PROSITE" id="PS50146">
    <property type="entry name" value="DAGK"/>
    <property type="match status" value="1"/>
</dbReference>
<dbReference type="Pfam" id="PF00781">
    <property type="entry name" value="DAGK_cat"/>
    <property type="match status" value="1"/>
</dbReference>
<reference evidence="7" key="1">
    <citation type="submission" date="2010-04" db="EMBL/GenBank/DDBJ databases">
        <title>Complete genome sequence of Nitrosococcus halophilus Nc4, a salt-adapted, aerobic obligate ammonia-oxidizing sulfur purple bacterium.</title>
        <authorList>
            <consortium name="US DOE Joint Genome Institute"/>
            <person name="Campbell M.A."/>
            <person name="Malfatti S.A."/>
            <person name="Chain P.S.G."/>
            <person name="Heidelberg J.F."/>
            <person name="Ward B.B."/>
            <person name="Klotz M.G."/>
        </authorList>
    </citation>
    <scope>NUCLEOTIDE SEQUENCE [LARGE SCALE GENOMIC DNA]</scope>
    <source>
        <strain evidence="7">Nc4</strain>
    </source>
</reference>
<keyword evidence="2" id="KW-0547">Nucleotide-binding</keyword>
<dbReference type="RefSeq" id="WP_013032595.1">
    <property type="nucleotide sequence ID" value="NC_013960.1"/>
</dbReference>
<dbReference type="AlphaFoldDB" id="D5C1S5"/>
<dbReference type="GO" id="GO:0016301">
    <property type="term" value="F:kinase activity"/>
    <property type="evidence" value="ECO:0007669"/>
    <property type="project" value="UniProtKB-KW"/>
</dbReference>
<dbReference type="PANTHER" id="PTHR12358:SF54">
    <property type="entry name" value="SPHINGOSINE KINASE RELATED PROTEIN"/>
    <property type="match status" value="1"/>
</dbReference>
<keyword evidence="7" id="KW-1185">Reference proteome</keyword>
<accession>D5C1S5</accession>
<organism evidence="6 7">
    <name type="scientific">Nitrosococcus halophilus (strain Nc4)</name>
    <dbReference type="NCBI Taxonomy" id="472759"/>
    <lineage>
        <taxon>Bacteria</taxon>
        <taxon>Pseudomonadati</taxon>
        <taxon>Pseudomonadota</taxon>
        <taxon>Gammaproteobacteria</taxon>
        <taxon>Chromatiales</taxon>
        <taxon>Chromatiaceae</taxon>
        <taxon>Nitrosococcus</taxon>
    </lineage>
</organism>
<evidence type="ECO:0000256" key="4">
    <source>
        <dbReference type="ARBA" id="ARBA00022840"/>
    </source>
</evidence>
<dbReference type="InterPro" id="IPR016064">
    <property type="entry name" value="NAD/diacylglycerol_kinase_sf"/>
</dbReference>
<dbReference type="Gene3D" id="3.40.50.10330">
    <property type="entry name" value="Probable inorganic polyphosphate/atp-NAD kinase, domain 1"/>
    <property type="match status" value="1"/>
</dbReference>
<dbReference type="HOGENOM" id="CLU_045532_2_1_6"/>
<dbReference type="SMART" id="SM00046">
    <property type="entry name" value="DAGKc"/>
    <property type="match status" value="1"/>
</dbReference>
<evidence type="ECO:0000256" key="2">
    <source>
        <dbReference type="ARBA" id="ARBA00022741"/>
    </source>
</evidence>
<dbReference type="InterPro" id="IPR045540">
    <property type="entry name" value="YegS/DAGK_C"/>
</dbReference>
<dbReference type="PANTHER" id="PTHR12358">
    <property type="entry name" value="SPHINGOSINE KINASE"/>
    <property type="match status" value="1"/>
</dbReference>
<keyword evidence="3 6" id="KW-0418">Kinase</keyword>
<feature type="domain" description="DAGKc" evidence="5">
    <location>
        <begin position="22"/>
        <end position="153"/>
    </location>
</feature>
<dbReference type="NCBIfam" id="TIGR00147">
    <property type="entry name" value="YegS/Rv2252/BmrU family lipid kinase"/>
    <property type="match status" value="1"/>
</dbReference>
<dbReference type="Gene3D" id="2.60.200.40">
    <property type="match status" value="1"/>
</dbReference>
<dbReference type="EMBL" id="CP001798">
    <property type="protein sequence ID" value="ADE14708.1"/>
    <property type="molecule type" value="Genomic_DNA"/>
</dbReference>
<dbReference type="SUPFAM" id="SSF111331">
    <property type="entry name" value="NAD kinase/diacylglycerol kinase-like"/>
    <property type="match status" value="1"/>
</dbReference>
<dbReference type="InterPro" id="IPR005218">
    <property type="entry name" value="Diacylglycerol/lipid_kinase"/>
</dbReference>
<gene>
    <name evidence="6" type="ordered locus">Nhal_1571</name>
</gene>
<dbReference type="InterPro" id="IPR017438">
    <property type="entry name" value="ATP-NAD_kinase_N"/>
</dbReference>
<evidence type="ECO:0000313" key="7">
    <source>
        <dbReference type="Proteomes" id="UP000001844"/>
    </source>
</evidence>